<dbReference type="GO" id="GO:0016787">
    <property type="term" value="F:hydrolase activity"/>
    <property type="evidence" value="ECO:0007669"/>
    <property type="project" value="UniProtKB-KW"/>
</dbReference>
<dbReference type="Gene3D" id="1.10.150.240">
    <property type="entry name" value="Putative phosphatase, domain 2"/>
    <property type="match status" value="1"/>
</dbReference>
<dbReference type="InterPro" id="IPR006439">
    <property type="entry name" value="HAD-SF_hydro_IA"/>
</dbReference>
<dbReference type="Pfam" id="PF13419">
    <property type="entry name" value="HAD_2"/>
    <property type="match status" value="1"/>
</dbReference>
<evidence type="ECO:0000313" key="2">
    <source>
        <dbReference type="Proteomes" id="UP001201273"/>
    </source>
</evidence>
<protein>
    <submittedName>
        <fullName evidence="1">HAD-IA family hydrolase</fullName>
    </submittedName>
</protein>
<name>A0ABS8WB65_9GAMM</name>
<dbReference type="InterPro" id="IPR023214">
    <property type="entry name" value="HAD_sf"/>
</dbReference>
<accession>A0ABS8WB65</accession>
<evidence type="ECO:0000313" key="1">
    <source>
        <dbReference type="EMBL" id="MCE2595347.1"/>
    </source>
</evidence>
<dbReference type="InterPro" id="IPR051806">
    <property type="entry name" value="HAD-like_SPP"/>
</dbReference>
<dbReference type="Proteomes" id="UP001201273">
    <property type="component" value="Unassembled WGS sequence"/>
</dbReference>
<reference evidence="1 2" key="1">
    <citation type="journal article" date="2022" name="Environ. Microbiol. Rep.">
        <title>Eco-phylogenetic analyses reveal divergent evolution of vitamin B12 metabolism in the marine bacterial family 'Psychromonadaceae'.</title>
        <authorList>
            <person name="Jin X."/>
            <person name="Yang Y."/>
            <person name="Cao H."/>
            <person name="Gao B."/>
            <person name="Zhao Z."/>
        </authorList>
    </citation>
    <scope>NUCLEOTIDE SEQUENCE [LARGE SCALE GENOMIC DNA]</scope>
    <source>
        <strain evidence="1 2">MKS20</strain>
    </source>
</reference>
<dbReference type="InterPro" id="IPR023198">
    <property type="entry name" value="PGP-like_dom2"/>
</dbReference>
<dbReference type="RefSeq" id="WP_233052833.1">
    <property type="nucleotide sequence ID" value="NZ_JAIMJA010000010.1"/>
</dbReference>
<dbReference type="InterPro" id="IPR036412">
    <property type="entry name" value="HAD-like_sf"/>
</dbReference>
<dbReference type="PANTHER" id="PTHR43481">
    <property type="entry name" value="FRUCTOSE-1-PHOSPHATE PHOSPHATASE"/>
    <property type="match status" value="1"/>
</dbReference>
<sequence length="210" mass="23053">MMFKEEFFLFDLDGTLVNTTKVVETAWSEWCNRVNLNPAEVIACCHGVRGQDIIPRFLPNADLEAELSWLDARELELSTLCTEITGAKALLLALPRQNWAIVTSSSKKLALKKLQVCGLPIPELMVTAEQCQNGKPDPEPYLCAIEQLNTQATQCIVFEDAPAGITSAVQAGCQVIRVGSPRVKDEHTVSQIENYSGVSFNGSLNIEDGQ</sequence>
<organism evidence="1 2">
    <name type="scientific">Motilimonas cestriensis</name>
    <dbReference type="NCBI Taxonomy" id="2742685"/>
    <lineage>
        <taxon>Bacteria</taxon>
        <taxon>Pseudomonadati</taxon>
        <taxon>Pseudomonadota</taxon>
        <taxon>Gammaproteobacteria</taxon>
        <taxon>Alteromonadales</taxon>
        <taxon>Alteromonadales genera incertae sedis</taxon>
        <taxon>Motilimonas</taxon>
    </lineage>
</organism>
<dbReference type="SFLD" id="SFLDG01129">
    <property type="entry name" value="C1.5:_HAD__Beta-PGM__Phosphata"/>
    <property type="match status" value="1"/>
</dbReference>
<dbReference type="SUPFAM" id="SSF56784">
    <property type="entry name" value="HAD-like"/>
    <property type="match status" value="1"/>
</dbReference>
<dbReference type="EMBL" id="JAIMJA010000010">
    <property type="protein sequence ID" value="MCE2595347.1"/>
    <property type="molecule type" value="Genomic_DNA"/>
</dbReference>
<dbReference type="Gene3D" id="3.40.50.1000">
    <property type="entry name" value="HAD superfamily/HAD-like"/>
    <property type="match status" value="1"/>
</dbReference>
<dbReference type="PROSITE" id="PS01228">
    <property type="entry name" value="COF_1"/>
    <property type="match status" value="1"/>
</dbReference>
<dbReference type="SFLD" id="SFLDS00003">
    <property type="entry name" value="Haloacid_Dehalogenase"/>
    <property type="match status" value="1"/>
</dbReference>
<proteinExistence type="predicted"/>
<dbReference type="InterPro" id="IPR041492">
    <property type="entry name" value="HAD_2"/>
</dbReference>
<dbReference type="NCBIfam" id="TIGR01509">
    <property type="entry name" value="HAD-SF-IA-v3"/>
    <property type="match status" value="1"/>
</dbReference>
<keyword evidence="1" id="KW-0378">Hydrolase</keyword>
<comment type="caution">
    <text evidence="1">The sequence shown here is derived from an EMBL/GenBank/DDBJ whole genome shotgun (WGS) entry which is preliminary data.</text>
</comment>
<gene>
    <name evidence="1" type="ORF">K6Y31_11025</name>
</gene>
<keyword evidence="2" id="KW-1185">Reference proteome</keyword>
<dbReference type="PANTHER" id="PTHR43481:SF4">
    <property type="entry name" value="GLYCEROL-1-PHOSPHATE PHOSPHOHYDROLASE 1-RELATED"/>
    <property type="match status" value="1"/>
</dbReference>